<evidence type="ECO:0000256" key="2">
    <source>
        <dbReference type="SAM" id="SignalP"/>
    </source>
</evidence>
<feature type="chain" id="PRO_5009533469" evidence="2">
    <location>
        <begin position="26"/>
        <end position="390"/>
    </location>
</feature>
<proteinExistence type="predicted"/>
<name>A0A1F7WKX8_9BACT</name>
<dbReference type="Gene3D" id="1.25.40.10">
    <property type="entry name" value="Tetratricopeptide repeat domain"/>
    <property type="match status" value="2"/>
</dbReference>
<organism evidence="3 4">
    <name type="scientific">Candidatus Wallbacteria bacterium GWC2_49_35</name>
    <dbReference type="NCBI Taxonomy" id="1817813"/>
    <lineage>
        <taxon>Bacteria</taxon>
        <taxon>Candidatus Walliibacteriota</taxon>
    </lineage>
</organism>
<dbReference type="AlphaFoldDB" id="A0A1F7WKX8"/>
<dbReference type="Proteomes" id="UP000178735">
    <property type="component" value="Unassembled WGS sequence"/>
</dbReference>
<dbReference type="PROSITE" id="PS50005">
    <property type="entry name" value="TPR"/>
    <property type="match status" value="1"/>
</dbReference>
<dbReference type="SUPFAM" id="SSF48452">
    <property type="entry name" value="TPR-like"/>
    <property type="match status" value="2"/>
</dbReference>
<keyword evidence="1" id="KW-0802">TPR repeat</keyword>
<dbReference type="EMBL" id="MGFH01000164">
    <property type="protein sequence ID" value="OGM03470.1"/>
    <property type="molecule type" value="Genomic_DNA"/>
</dbReference>
<evidence type="ECO:0000313" key="3">
    <source>
        <dbReference type="EMBL" id="OGM03470.1"/>
    </source>
</evidence>
<dbReference type="InterPro" id="IPR011990">
    <property type="entry name" value="TPR-like_helical_dom_sf"/>
</dbReference>
<accession>A0A1F7WKX8</accession>
<feature type="signal peptide" evidence="2">
    <location>
        <begin position="1"/>
        <end position="25"/>
    </location>
</feature>
<protein>
    <submittedName>
        <fullName evidence="3">Uncharacterized protein</fullName>
    </submittedName>
</protein>
<reference evidence="3 4" key="1">
    <citation type="journal article" date="2016" name="Nat. Commun.">
        <title>Thousands of microbial genomes shed light on interconnected biogeochemical processes in an aquifer system.</title>
        <authorList>
            <person name="Anantharaman K."/>
            <person name="Brown C.T."/>
            <person name="Hug L.A."/>
            <person name="Sharon I."/>
            <person name="Castelle C.J."/>
            <person name="Probst A.J."/>
            <person name="Thomas B.C."/>
            <person name="Singh A."/>
            <person name="Wilkins M.J."/>
            <person name="Karaoz U."/>
            <person name="Brodie E.L."/>
            <person name="Williams K.H."/>
            <person name="Hubbard S.S."/>
            <person name="Banfield J.F."/>
        </authorList>
    </citation>
    <scope>NUCLEOTIDE SEQUENCE [LARGE SCALE GENOMIC DNA]</scope>
</reference>
<sequence>MKNKVILMIALTAALVIFGAARSEAAVNGGSVLYQKFAGLENYMDITASSLAATMEAEIKKGSPTAETYVLLAIAKLANGDVESFVRNVKKANKVRYYKFKPHPLSKYEPFVNRFVNVLRTMREIDNRFEIYPRSSMLHYQTALLCDGFSRKLAIYNLQKALRLNSDFLDAHLKIAELYELSMDYNRAIEHWREIMDIRPYDFRPYYKICHLASKFGNFTIARGIYELGMRKKMSLHEHKEFQQVVTELVADFPRLASEREVLAQKLIKLKEVVQADPLNIDALVDIAETYFTELSDIKNAEQACVKAIHIDQLNYRPHLLYSKILECFGDVDKAYFELLFAITEGGAKIKAAYITELTDLYERKLISDMVEKKLRVNELVDYFSVYYNE</sequence>
<feature type="repeat" description="TPR" evidence="1">
    <location>
        <begin position="169"/>
        <end position="202"/>
    </location>
</feature>
<dbReference type="InterPro" id="IPR019734">
    <property type="entry name" value="TPR_rpt"/>
</dbReference>
<evidence type="ECO:0000313" key="4">
    <source>
        <dbReference type="Proteomes" id="UP000178735"/>
    </source>
</evidence>
<gene>
    <name evidence="3" type="ORF">A2008_04260</name>
</gene>
<comment type="caution">
    <text evidence="3">The sequence shown here is derived from an EMBL/GenBank/DDBJ whole genome shotgun (WGS) entry which is preliminary data.</text>
</comment>
<dbReference type="STRING" id="1817813.A2008_04260"/>
<evidence type="ECO:0000256" key="1">
    <source>
        <dbReference type="PROSITE-ProRule" id="PRU00339"/>
    </source>
</evidence>
<keyword evidence="2" id="KW-0732">Signal</keyword>